<comment type="similarity">
    <text evidence="1">Belongs to the metallo-dependent hydrolases superfamily. ATZ/TRZ family.</text>
</comment>
<dbReference type="Gene3D" id="3.20.20.140">
    <property type="entry name" value="Metal-dependent hydrolases"/>
    <property type="match status" value="1"/>
</dbReference>
<reference evidence="5" key="2">
    <citation type="submission" date="2020-10" db="EMBL/GenBank/DDBJ databases">
        <title>Clinical and molecular characterization of Acinetobacter seifertii in Taiwan.</title>
        <authorList>
            <person name="Li L.-H."/>
            <person name="Yang Y.-S."/>
            <person name="Sun J.-R."/>
            <person name="Huang T.-W."/>
            <person name="Huang W.-C."/>
            <person name="Wang Y.-C."/>
            <person name="Kuo T.-H."/>
            <person name="Kuo S.-C."/>
            <person name="Chen T.-L."/>
        </authorList>
    </citation>
    <scope>NUCLEOTIDE SEQUENCE [LARGE SCALE GENOMIC DNA]</scope>
    <source>
        <strain evidence="5">AS42</strain>
    </source>
</reference>
<evidence type="ECO:0000256" key="1">
    <source>
        <dbReference type="ARBA" id="ARBA00006745"/>
    </source>
</evidence>
<dbReference type="Gene3D" id="2.30.40.10">
    <property type="entry name" value="Urease, subunit C, domain 1"/>
    <property type="match status" value="1"/>
</dbReference>
<evidence type="ECO:0000313" key="5">
    <source>
        <dbReference type="Proteomes" id="UP000516672"/>
    </source>
</evidence>
<evidence type="ECO:0000313" key="4">
    <source>
        <dbReference type="EMBL" id="QOD75059.1"/>
    </source>
</evidence>
<dbReference type="EMBL" id="CP061828">
    <property type="protein sequence ID" value="QOD75059.1"/>
    <property type="molecule type" value="Genomic_DNA"/>
</dbReference>
<organism evidence="4 5">
    <name type="scientific">Acinetobacter seifertii</name>
    <dbReference type="NCBI Taxonomy" id="1530123"/>
    <lineage>
        <taxon>Bacteria</taxon>
        <taxon>Pseudomonadati</taxon>
        <taxon>Pseudomonadota</taxon>
        <taxon>Gammaproteobacteria</taxon>
        <taxon>Moraxellales</taxon>
        <taxon>Moraxellaceae</taxon>
        <taxon>Acinetobacter</taxon>
        <taxon>Acinetobacter calcoaceticus/baumannii complex</taxon>
    </lineage>
</organism>
<dbReference type="Proteomes" id="UP000516672">
    <property type="component" value="Chromosome"/>
</dbReference>
<dbReference type="InterPro" id="IPR006680">
    <property type="entry name" value="Amidohydro-rel"/>
</dbReference>
<name>A0A7H2R0Y8_9GAMM</name>
<dbReference type="NCBIfam" id="NF006056">
    <property type="entry name" value="PRK08204.1"/>
    <property type="match status" value="1"/>
</dbReference>
<dbReference type="InterPro" id="IPR050287">
    <property type="entry name" value="MTA/SAH_deaminase"/>
</dbReference>
<keyword evidence="2 4" id="KW-0378">Hydrolase</keyword>
<dbReference type="InterPro" id="IPR032466">
    <property type="entry name" value="Metal_Hydrolase"/>
</dbReference>
<dbReference type="SUPFAM" id="SSF51556">
    <property type="entry name" value="Metallo-dependent hydrolases"/>
    <property type="match status" value="1"/>
</dbReference>
<evidence type="ECO:0000256" key="2">
    <source>
        <dbReference type="ARBA" id="ARBA00022801"/>
    </source>
</evidence>
<feature type="domain" description="Amidohydrolase-related" evidence="3">
    <location>
        <begin position="69"/>
        <end position="418"/>
    </location>
</feature>
<dbReference type="RefSeq" id="WP_151792734.1">
    <property type="nucleotide sequence ID" value="NZ_BKOK01000031.1"/>
</dbReference>
<dbReference type="PANTHER" id="PTHR43794:SF11">
    <property type="entry name" value="AMIDOHYDROLASE-RELATED DOMAIN-CONTAINING PROTEIN"/>
    <property type="match status" value="1"/>
</dbReference>
<sequence length="462" mass="50616">MTDYNRNIVQLNEKFPIKTFIRGATILSMDETIGNLVRGDILIENGMIIAVGENVEAEDAAFIDASNMIAMPGMVDTHRHSWEGQLRRINPNAETLEDYCNATHYSFAKYYRPADMYIGNLLTALGSIDAGITTVIDNSHNSRSAAHSDAAVEALFDAGIRAIHASGAPVTGDWDRTNWPSNLERLQEKYFKNSENSLVSLAAMAQLEPELWAEARRLGLPIITEFFGGEMAAALEGLHQQGLLGADNIFNHCTSLPDAGWEILREAGVRVNVCPRSDAHYGIEDGMFAMQSALRHGIKPGLSVDNETSYSGDMFMEMRVAFYLQRVMGMHHNKCCGSTHSPVTLQAQNLLKAATVDGAACAGLQEKIGSLTPGKQADLILIRTDEINLYPSNNAFGTVVHAAERSNIDTVIIGGRIVKRDSKVLGVDSERLRAAIDESRQHLFTTAGYVPDIFAETFLPLE</sequence>
<dbReference type="InterPro" id="IPR011059">
    <property type="entry name" value="Metal-dep_hydrolase_composite"/>
</dbReference>
<dbReference type="AlphaFoldDB" id="A0A7H2R0Y8"/>
<dbReference type="GO" id="GO:0016810">
    <property type="term" value="F:hydrolase activity, acting on carbon-nitrogen (but not peptide) bonds"/>
    <property type="evidence" value="ECO:0007669"/>
    <property type="project" value="InterPro"/>
</dbReference>
<gene>
    <name evidence="4" type="ORF">IC779_06650</name>
</gene>
<proteinExistence type="inferred from homology"/>
<dbReference type="PANTHER" id="PTHR43794">
    <property type="entry name" value="AMINOHYDROLASE SSNA-RELATED"/>
    <property type="match status" value="1"/>
</dbReference>
<protein>
    <submittedName>
        <fullName evidence="4">Amidohydrolase family protein</fullName>
    </submittedName>
</protein>
<dbReference type="SUPFAM" id="SSF51338">
    <property type="entry name" value="Composite domain of metallo-dependent hydrolases"/>
    <property type="match status" value="1"/>
</dbReference>
<evidence type="ECO:0000259" key="3">
    <source>
        <dbReference type="Pfam" id="PF01979"/>
    </source>
</evidence>
<accession>A0A7H2R0Y8</accession>
<dbReference type="Pfam" id="PF01979">
    <property type="entry name" value="Amidohydro_1"/>
    <property type="match status" value="1"/>
</dbReference>
<reference evidence="4 5" key="1">
    <citation type="submission" date="2020-09" db="EMBL/GenBank/DDBJ databases">
        <authorList>
            <person name="Chen F.-J."/>
            <person name="Lee Y.-T."/>
        </authorList>
    </citation>
    <scope>NUCLEOTIDE SEQUENCE [LARGE SCALE GENOMIC DNA]</scope>
    <source>
        <strain evidence="4 5">AS42</strain>
    </source>
</reference>